<sequence length="153" mass="16973">MIAEIAYPIALVGSLLWFAAAFRYFSFQHYAAAKVFVPRSARTSPIFPTIAVLTRFLGGMNAAFALLSLVLLMIWFADLDLFKRPSERGVLLIVLSAAHFSQFIFNVPILRNGERRGESFWNVLSGPMLFIFVIDAVETLLNGIAGILQFLGA</sequence>
<keyword evidence="1" id="KW-1133">Transmembrane helix</keyword>
<keyword evidence="1" id="KW-0812">Transmembrane</keyword>
<keyword evidence="1" id="KW-0472">Membrane</keyword>
<dbReference type="Proteomes" id="UP000244880">
    <property type="component" value="Unassembled WGS sequence"/>
</dbReference>
<proteinExistence type="predicted"/>
<keyword evidence="3" id="KW-1185">Reference proteome</keyword>
<organism evidence="2 3">
    <name type="scientific">Ascidiaceihabitans donghaensis</name>
    <dbReference type="NCBI Taxonomy" id="1510460"/>
    <lineage>
        <taxon>Bacteria</taxon>
        <taxon>Pseudomonadati</taxon>
        <taxon>Pseudomonadota</taxon>
        <taxon>Alphaproteobacteria</taxon>
        <taxon>Rhodobacterales</taxon>
        <taxon>Paracoccaceae</taxon>
        <taxon>Ascidiaceihabitans</taxon>
    </lineage>
</organism>
<reference evidence="2 3" key="1">
    <citation type="submission" date="2018-03" db="EMBL/GenBank/DDBJ databases">
        <authorList>
            <person name="Keele B.F."/>
        </authorList>
    </citation>
    <scope>NUCLEOTIDE SEQUENCE [LARGE SCALE GENOMIC DNA]</scope>
    <source>
        <strain evidence="2 3">CECT 8599</strain>
    </source>
</reference>
<dbReference type="AlphaFoldDB" id="A0A2R8BDB1"/>
<gene>
    <name evidence="2" type="ORF">ASD8599_01774</name>
</gene>
<feature type="transmembrane region" description="Helical" evidence="1">
    <location>
        <begin position="129"/>
        <end position="151"/>
    </location>
</feature>
<accession>A0A2R8BDB1</accession>
<evidence type="ECO:0000256" key="1">
    <source>
        <dbReference type="SAM" id="Phobius"/>
    </source>
</evidence>
<dbReference type="OrthoDB" id="9154570at2"/>
<dbReference type="EMBL" id="OMOR01000001">
    <property type="protein sequence ID" value="SPH21033.1"/>
    <property type="molecule type" value="Genomic_DNA"/>
</dbReference>
<dbReference type="RefSeq" id="WP_108828162.1">
    <property type="nucleotide sequence ID" value="NZ_OMOR01000001.1"/>
</dbReference>
<evidence type="ECO:0000313" key="2">
    <source>
        <dbReference type="EMBL" id="SPH21033.1"/>
    </source>
</evidence>
<name>A0A2R8BDB1_9RHOB</name>
<feature type="transmembrane region" description="Helical" evidence="1">
    <location>
        <begin position="89"/>
        <end position="109"/>
    </location>
</feature>
<protein>
    <submittedName>
        <fullName evidence="2">Uncharacterized protein</fullName>
    </submittedName>
</protein>
<feature type="transmembrane region" description="Helical" evidence="1">
    <location>
        <begin position="57"/>
        <end position="77"/>
    </location>
</feature>
<evidence type="ECO:0000313" key="3">
    <source>
        <dbReference type="Proteomes" id="UP000244880"/>
    </source>
</evidence>